<evidence type="ECO:0000259" key="8">
    <source>
        <dbReference type="PROSITE" id="PS52004"/>
    </source>
</evidence>
<evidence type="ECO:0000256" key="4">
    <source>
        <dbReference type="ARBA" id="ARBA00022679"/>
    </source>
</evidence>
<dbReference type="InterPro" id="IPR014030">
    <property type="entry name" value="Ketoacyl_synth_N"/>
</dbReference>
<comment type="pathway">
    <text evidence="1">Lipid metabolism; mycolic acid biosynthesis.</text>
</comment>
<gene>
    <name evidence="9" type="primary">kasA</name>
    <name evidence="9" type="ORF">N4S67_17890</name>
</gene>
<evidence type="ECO:0000256" key="1">
    <source>
        <dbReference type="ARBA" id="ARBA00004796"/>
    </source>
</evidence>
<dbReference type="PROSITE" id="PS52004">
    <property type="entry name" value="KS3_2"/>
    <property type="match status" value="1"/>
</dbReference>
<dbReference type="InterPro" id="IPR020841">
    <property type="entry name" value="PKS_Beta-ketoAc_synthase_dom"/>
</dbReference>
<proteinExistence type="inferred from homology"/>
<dbReference type="PANTHER" id="PTHR11712">
    <property type="entry name" value="POLYKETIDE SYNTHASE-RELATED"/>
    <property type="match status" value="1"/>
</dbReference>
<comment type="caution">
    <text evidence="9">The sequence shown here is derived from an EMBL/GenBank/DDBJ whole genome shotgun (WGS) entry which is preliminary data.</text>
</comment>
<dbReference type="Pfam" id="PF00109">
    <property type="entry name" value="ketoacyl-synt"/>
    <property type="match status" value="1"/>
</dbReference>
<organism evidence="9 10">
    <name type="scientific">Mycobacterium deserti</name>
    <dbReference type="NCBI Taxonomy" id="2978347"/>
    <lineage>
        <taxon>Bacteria</taxon>
        <taxon>Bacillati</taxon>
        <taxon>Actinomycetota</taxon>
        <taxon>Actinomycetes</taxon>
        <taxon>Mycobacteriales</taxon>
        <taxon>Mycobacteriaceae</taxon>
        <taxon>Mycobacterium</taxon>
    </lineage>
</organism>
<accession>A0ABT2MDE1</accession>
<dbReference type="SMART" id="SM00825">
    <property type="entry name" value="PKS_KS"/>
    <property type="match status" value="1"/>
</dbReference>
<dbReference type="EMBL" id="JAODWD010000004">
    <property type="protein sequence ID" value="MCT7660287.1"/>
    <property type="molecule type" value="Genomic_DNA"/>
</dbReference>
<feature type="domain" description="Ketosynthase family 3 (KS3)" evidence="8">
    <location>
        <begin position="11"/>
        <end position="415"/>
    </location>
</feature>
<dbReference type="SUPFAM" id="SSF53901">
    <property type="entry name" value="Thiolase-like"/>
    <property type="match status" value="2"/>
</dbReference>
<evidence type="ECO:0000256" key="5">
    <source>
        <dbReference type="ARBA" id="ARBA00022832"/>
    </source>
</evidence>
<evidence type="ECO:0000256" key="2">
    <source>
        <dbReference type="ARBA" id="ARBA00008467"/>
    </source>
</evidence>
<dbReference type="Pfam" id="PF02801">
    <property type="entry name" value="Ketoacyl-synt_C"/>
    <property type="match status" value="1"/>
</dbReference>
<keyword evidence="5" id="KW-0276">Fatty acid metabolism</keyword>
<dbReference type="RefSeq" id="WP_260994341.1">
    <property type="nucleotide sequence ID" value="NZ_JAODWD010000004.1"/>
</dbReference>
<dbReference type="InterPro" id="IPR016039">
    <property type="entry name" value="Thiolase-like"/>
</dbReference>
<keyword evidence="3" id="KW-0444">Lipid biosynthesis</keyword>
<dbReference type="InterPro" id="IPR000794">
    <property type="entry name" value="Beta-ketoacyl_synthase"/>
</dbReference>
<dbReference type="PANTHER" id="PTHR11712:SF336">
    <property type="entry name" value="3-OXOACYL-[ACYL-CARRIER-PROTEIN] SYNTHASE, MITOCHONDRIAL"/>
    <property type="match status" value="1"/>
</dbReference>
<keyword evidence="4 7" id="KW-0808">Transferase</keyword>
<keyword evidence="10" id="KW-1185">Reference proteome</keyword>
<name>A0ABT2MDE1_9MYCO</name>
<evidence type="ECO:0000256" key="3">
    <source>
        <dbReference type="ARBA" id="ARBA00022516"/>
    </source>
</evidence>
<evidence type="ECO:0000256" key="6">
    <source>
        <dbReference type="ARBA" id="ARBA00023160"/>
    </source>
</evidence>
<evidence type="ECO:0000313" key="9">
    <source>
        <dbReference type="EMBL" id="MCT7660287.1"/>
    </source>
</evidence>
<keyword evidence="6" id="KW-0443">Lipid metabolism</keyword>
<keyword evidence="6" id="KW-0275">Fatty acid biosynthesis</keyword>
<dbReference type="Gene3D" id="3.40.47.10">
    <property type="match status" value="2"/>
</dbReference>
<evidence type="ECO:0000313" key="10">
    <source>
        <dbReference type="Proteomes" id="UP001206639"/>
    </source>
</evidence>
<dbReference type="Proteomes" id="UP001206639">
    <property type="component" value="Unassembled WGS sequence"/>
</dbReference>
<dbReference type="NCBIfam" id="NF005916">
    <property type="entry name" value="PRK07910.1"/>
    <property type="match status" value="1"/>
</dbReference>
<sequence>MSRPSTANGGFPNVVVTAVEATTALAADIESTWKGLLAGDSGIRILEDEFVSKWDLQVRIGGHLVDNVDDHMTRIDMRRMSYVQRMSKLLAGRLWETAGKPEVDPDRFAVVIGTGLGGGEKIVETYDAMNEGGPRKVSPLAVQMIMPNGAAAVAGLELGARAGVITPVSACSSGSEAIAHAWRQVVMGDADFAVCGGVEGGIEALPIAAFSMMRAMSTNNENPAGASRPFDKNRDGFVFGEAGALMIIETEEHALARGAKPLARLMGAGITSDAYHMVAPDPNGLRAGQAMKRAMETAGLDPKDIQHVNAHATATPIGDTAEANAIRVAGVEHAAVYAPKSALGHSIGAVGALESVLTVLALRDGVIPPTLNYETPDPEIDLDVVAGEPRYGDYQYAINNSFGFGGHNVALAFGRY</sequence>
<evidence type="ECO:0000256" key="7">
    <source>
        <dbReference type="RuleBase" id="RU003694"/>
    </source>
</evidence>
<dbReference type="InterPro" id="IPR014031">
    <property type="entry name" value="Ketoacyl_synth_C"/>
</dbReference>
<reference evidence="10" key="1">
    <citation type="submission" date="2023-07" db="EMBL/GenBank/DDBJ databases">
        <authorList>
            <person name="Deng Y."/>
            <person name="Zhang Y.-Q."/>
        </authorList>
    </citation>
    <scope>NUCLEOTIDE SEQUENCE [LARGE SCALE GENOMIC DNA]</scope>
    <source>
        <strain evidence="10">CPCC 205710</strain>
    </source>
</reference>
<comment type="similarity">
    <text evidence="2 7">Belongs to the thiolase-like superfamily. Beta-ketoacyl-ACP synthases family.</text>
</comment>
<dbReference type="CDD" id="cd00834">
    <property type="entry name" value="KAS_I_II"/>
    <property type="match status" value="1"/>
</dbReference>
<dbReference type="NCBIfam" id="NF005589">
    <property type="entry name" value="PRK07314.1"/>
    <property type="match status" value="1"/>
</dbReference>
<protein>
    <submittedName>
        <fullName evidence="9">3-oxoacyl-ACP synthase KasA</fullName>
    </submittedName>
</protein>